<dbReference type="AlphaFoldDB" id="A0A7W4VT64"/>
<evidence type="ECO:0000256" key="1">
    <source>
        <dbReference type="SAM" id="MobiDB-lite"/>
    </source>
</evidence>
<evidence type="ECO:0000313" key="4">
    <source>
        <dbReference type="Proteomes" id="UP000589626"/>
    </source>
</evidence>
<dbReference type="RefSeq" id="WP_183590900.1">
    <property type="nucleotide sequence ID" value="NZ_JACHWR010000001.1"/>
</dbReference>
<organism evidence="3 4">
    <name type="scientific">Nocardioides soli</name>
    <dbReference type="NCBI Taxonomy" id="1036020"/>
    <lineage>
        <taxon>Bacteria</taxon>
        <taxon>Bacillati</taxon>
        <taxon>Actinomycetota</taxon>
        <taxon>Actinomycetes</taxon>
        <taxon>Propionibacteriales</taxon>
        <taxon>Nocardioidaceae</taxon>
        <taxon>Nocardioides</taxon>
    </lineage>
</organism>
<dbReference type="NCBIfam" id="TIGR03086">
    <property type="entry name" value="TIGR03086 family metal-binding protein"/>
    <property type="match status" value="1"/>
</dbReference>
<dbReference type="SUPFAM" id="SSF109854">
    <property type="entry name" value="DinB/YfiT-like putative metalloenzymes"/>
    <property type="match status" value="1"/>
</dbReference>
<dbReference type="InterPro" id="IPR017520">
    <property type="entry name" value="CHP03086"/>
</dbReference>
<dbReference type="Pfam" id="PF11716">
    <property type="entry name" value="MDMPI_N"/>
    <property type="match status" value="1"/>
</dbReference>
<proteinExistence type="predicted"/>
<dbReference type="InterPro" id="IPR024344">
    <property type="entry name" value="MDMPI_metal-binding"/>
</dbReference>
<name>A0A7W4VT64_9ACTN</name>
<feature type="domain" description="Mycothiol-dependent maleylpyruvate isomerase metal-binding" evidence="2">
    <location>
        <begin position="14"/>
        <end position="117"/>
    </location>
</feature>
<dbReference type="InterPro" id="IPR034660">
    <property type="entry name" value="DinB/YfiT-like"/>
</dbReference>
<dbReference type="EMBL" id="JACHWR010000001">
    <property type="protein sequence ID" value="MBB3040932.1"/>
    <property type="molecule type" value="Genomic_DNA"/>
</dbReference>
<dbReference type="GO" id="GO:0046872">
    <property type="term" value="F:metal ion binding"/>
    <property type="evidence" value="ECO:0007669"/>
    <property type="project" value="InterPro"/>
</dbReference>
<dbReference type="InterPro" id="IPR017517">
    <property type="entry name" value="Maleyloyr_isom"/>
</dbReference>
<dbReference type="NCBIfam" id="TIGR03083">
    <property type="entry name" value="maleylpyruvate isomerase family mycothiol-dependent enzyme"/>
    <property type="match status" value="1"/>
</dbReference>
<dbReference type="Gene3D" id="1.20.120.450">
    <property type="entry name" value="dinb family like domain"/>
    <property type="match status" value="1"/>
</dbReference>
<keyword evidence="4" id="KW-1185">Reference proteome</keyword>
<gene>
    <name evidence="3" type="ORF">FHU40_000733</name>
</gene>
<accession>A0A7W4VT64</accession>
<evidence type="ECO:0000313" key="3">
    <source>
        <dbReference type="EMBL" id="MBB3040932.1"/>
    </source>
</evidence>
<sequence length="180" mass="19049">MADADWGDEVRVLAKALDQAGDVLDQVHPDALSQPTPCGDWDVAALADHLIAAPGRFLTMMRGGQPDWAAPPAHVAEGWGPAFRVAGDDLIHAWHEGVAAAPASADWQTAEIAVHTWDLATAIGVPVDRLEPEVAARGLAFLRAHLTADNRAPAFGPEQSTPDDAGPYQQLASFAGRQVR</sequence>
<feature type="region of interest" description="Disordered" evidence="1">
    <location>
        <begin position="152"/>
        <end position="180"/>
    </location>
</feature>
<evidence type="ECO:0000259" key="2">
    <source>
        <dbReference type="Pfam" id="PF11716"/>
    </source>
</evidence>
<dbReference type="Proteomes" id="UP000589626">
    <property type="component" value="Unassembled WGS sequence"/>
</dbReference>
<protein>
    <submittedName>
        <fullName evidence="3">Uncharacterized protein (TIGR03086 family)</fullName>
    </submittedName>
</protein>
<comment type="caution">
    <text evidence="3">The sequence shown here is derived from an EMBL/GenBank/DDBJ whole genome shotgun (WGS) entry which is preliminary data.</text>
</comment>
<reference evidence="3 4" key="1">
    <citation type="submission" date="2020-08" db="EMBL/GenBank/DDBJ databases">
        <title>Sequencing the genomes of 1000 actinobacteria strains.</title>
        <authorList>
            <person name="Klenk H.-P."/>
        </authorList>
    </citation>
    <scope>NUCLEOTIDE SEQUENCE [LARGE SCALE GENOMIC DNA]</scope>
    <source>
        <strain evidence="3 4">DSM 105498</strain>
    </source>
</reference>